<comment type="caution">
    <text evidence="2">The sequence shown here is derived from an EMBL/GenBank/DDBJ whole genome shotgun (WGS) entry which is preliminary data.</text>
</comment>
<evidence type="ECO:0000256" key="1">
    <source>
        <dbReference type="SAM" id="MobiDB-lite"/>
    </source>
</evidence>
<dbReference type="Proteomes" id="UP001179952">
    <property type="component" value="Unassembled WGS sequence"/>
</dbReference>
<dbReference type="PANTHER" id="PTHR36899">
    <property type="entry name" value="OS04G0395700 PROTEIN"/>
    <property type="match status" value="1"/>
</dbReference>
<feature type="compositionally biased region" description="Basic and acidic residues" evidence="1">
    <location>
        <begin position="27"/>
        <end position="47"/>
    </location>
</feature>
<feature type="compositionally biased region" description="Polar residues" evidence="1">
    <location>
        <begin position="1"/>
        <end position="15"/>
    </location>
</feature>
<name>A0AAV9A629_ACOGR</name>
<organism evidence="2 3">
    <name type="scientific">Acorus gramineus</name>
    <name type="common">Dwarf sweet flag</name>
    <dbReference type="NCBI Taxonomy" id="55184"/>
    <lineage>
        <taxon>Eukaryota</taxon>
        <taxon>Viridiplantae</taxon>
        <taxon>Streptophyta</taxon>
        <taxon>Embryophyta</taxon>
        <taxon>Tracheophyta</taxon>
        <taxon>Spermatophyta</taxon>
        <taxon>Magnoliopsida</taxon>
        <taxon>Liliopsida</taxon>
        <taxon>Acoraceae</taxon>
        <taxon>Acorus</taxon>
    </lineage>
</organism>
<feature type="region of interest" description="Disordered" evidence="1">
    <location>
        <begin position="1"/>
        <end position="143"/>
    </location>
</feature>
<dbReference type="AlphaFoldDB" id="A0AAV9A629"/>
<feature type="compositionally biased region" description="Acidic residues" evidence="1">
    <location>
        <begin position="81"/>
        <end position="109"/>
    </location>
</feature>
<protein>
    <submittedName>
        <fullName evidence="2">Uncharacterized protein</fullName>
    </submittedName>
</protein>
<sequence>MAEDQNPSETLTENEQQQQKQQNPSKRKPDLEFCADHGSDPIKKPKSDAPPSEEDQISEQEELVVDLKGKGKAVDVSLSESESDNVDDAVDGDFEESDSSDDPLAEVDLDNILPSRTRRRPPVHPGAYIVPPGGDDDDDRDVS</sequence>
<reference evidence="2" key="2">
    <citation type="submission" date="2023-06" db="EMBL/GenBank/DDBJ databases">
        <authorList>
            <person name="Ma L."/>
            <person name="Liu K.-W."/>
            <person name="Li Z."/>
            <person name="Hsiao Y.-Y."/>
            <person name="Qi Y."/>
            <person name="Fu T."/>
            <person name="Tang G."/>
            <person name="Zhang D."/>
            <person name="Sun W.-H."/>
            <person name="Liu D.-K."/>
            <person name="Li Y."/>
            <person name="Chen G.-Z."/>
            <person name="Liu X.-D."/>
            <person name="Liao X.-Y."/>
            <person name="Jiang Y.-T."/>
            <person name="Yu X."/>
            <person name="Hao Y."/>
            <person name="Huang J."/>
            <person name="Zhao X.-W."/>
            <person name="Ke S."/>
            <person name="Chen Y.-Y."/>
            <person name="Wu W.-L."/>
            <person name="Hsu J.-L."/>
            <person name="Lin Y.-F."/>
            <person name="Huang M.-D."/>
            <person name="Li C.-Y."/>
            <person name="Huang L."/>
            <person name="Wang Z.-W."/>
            <person name="Zhao X."/>
            <person name="Zhong W.-Y."/>
            <person name="Peng D.-H."/>
            <person name="Ahmad S."/>
            <person name="Lan S."/>
            <person name="Zhang J.-S."/>
            <person name="Tsai W.-C."/>
            <person name="Van De Peer Y."/>
            <person name="Liu Z.-J."/>
        </authorList>
    </citation>
    <scope>NUCLEOTIDE SEQUENCE</scope>
    <source>
        <strain evidence="2">SCP</strain>
        <tissue evidence="2">Leaves</tissue>
    </source>
</reference>
<dbReference type="EMBL" id="JAUJYN010000012">
    <property type="protein sequence ID" value="KAK1259599.1"/>
    <property type="molecule type" value="Genomic_DNA"/>
</dbReference>
<proteinExistence type="predicted"/>
<accession>A0AAV9A629</accession>
<dbReference type="PANTHER" id="PTHR36899:SF3">
    <property type="entry name" value="F13K23.8 PROTEIN"/>
    <property type="match status" value="1"/>
</dbReference>
<keyword evidence="3" id="KW-1185">Reference proteome</keyword>
<evidence type="ECO:0000313" key="2">
    <source>
        <dbReference type="EMBL" id="KAK1259599.1"/>
    </source>
</evidence>
<feature type="compositionally biased region" description="Acidic residues" evidence="1">
    <location>
        <begin position="134"/>
        <end position="143"/>
    </location>
</feature>
<feature type="compositionally biased region" description="Acidic residues" evidence="1">
    <location>
        <begin position="51"/>
        <end position="64"/>
    </location>
</feature>
<gene>
    <name evidence="2" type="ORF">QJS04_geneDACA015381</name>
</gene>
<reference evidence="2" key="1">
    <citation type="journal article" date="2023" name="Nat. Commun.">
        <title>Diploid and tetraploid genomes of Acorus and the evolution of monocots.</title>
        <authorList>
            <person name="Ma L."/>
            <person name="Liu K.W."/>
            <person name="Li Z."/>
            <person name="Hsiao Y.Y."/>
            <person name="Qi Y."/>
            <person name="Fu T."/>
            <person name="Tang G.D."/>
            <person name="Zhang D."/>
            <person name="Sun W.H."/>
            <person name="Liu D.K."/>
            <person name="Li Y."/>
            <person name="Chen G.Z."/>
            <person name="Liu X.D."/>
            <person name="Liao X.Y."/>
            <person name="Jiang Y.T."/>
            <person name="Yu X."/>
            <person name="Hao Y."/>
            <person name="Huang J."/>
            <person name="Zhao X.W."/>
            <person name="Ke S."/>
            <person name="Chen Y.Y."/>
            <person name="Wu W.L."/>
            <person name="Hsu J.L."/>
            <person name="Lin Y.F."/>
            <person name="Huang M.D."/>
            <person name="Li C.Y."/>
            <person name="Huang L."/>
            <person name="Wang Z.W."/>
            <person name="Zhao X."/>
            <person name="Zhong W.Y."/>
            <person name="Peng D.H."/>
            <person name="Ahmad S."/>
            <person name="Lan S."/>
            <person name="Zhang J.S."/>
            <person name="Tsai W.C."/>
            <person name="Van de Peer Y."/>
            <person name="Liu Z.J."/>
        </authorList>
    </citation>
    <scope>NUCLEOTIDE SEQUENCE</scope>
    <source>
        <strain evidence="2">SCP</strain>
    </source>
</reference>
<evidence type="ECO:0000313" key="3">
    <source>
        <dbReference type="Proteomes" id="UP001179952"/>
    </source>
</evidence>